<gene>
    <name evidence="3" type="ORF">DACRYDRAFT_112434</name>
</gene>
<feature type="transmembrane region" description="Helical" evidence="2">
    <location>
        <begin position="359"/>
        <end position="384"/>
    </location>
</feature>
<dbReference type="OrthoDB" id="2576334at2759"/>
<name>M5FZ90_DACPD</name>
<feature type="region of interest" description="Disordered" evidence="1">
    <location>
        <begin position="512"/>
        <end position="531"/>
    </location>
</feature>
<keyword evidence="2" id="KW-1133">Transmembrane helix</keyword>
<accession>M5FZ90</accession>
<dbReference type="STRING" id="1858805.M5FZ90"/>
<organism evidence="3 4">
    <name type="scientific">Dacryopinax primogenitus (strain DJM 731)</name>
    <name type="common">Brown rot fungus</name>
    <dbReference type="NCBI Taxonomy" id="1858805"/>
    <lineage>
        <taxon>Eukaryota</taxon>
        <taxon>Fungi</taxon>
        <taxon>Dikarya</taxon>
        <taxon>Basidiomycota</taxon>
        <taxon>Agaricomycotina</taxon>
        <taxon>Dacrymycetes</taxon>
        <taxon>Dacrymycetales</taxon>
        <taxon>Dacrymycetaceae</taxon>
        <taxon>Dacryopinax</taxon>
    </lineage>
</organism>
<proteinExistence type="predicted"/>
<dbReference type="OMA" id="RHEDEAY"/>
<evidence type="ECO:0000256" key="2">
    <source>
        <dbReference type="SAM" id="Phobius"/>
    </source>
</evidence>
<feature type="region of interest" description="Disordered" evidence="1">
    <location>
        <begin position="423"/>
        <end position="493"/>
    </location>
</feature>
<reference evidence="3 4" key="1">
    <citation type="journal article" date="2012" name="Science">
        <title>The Paleozoic origin of enzymatic lignin decomposition reconstructed from 31 fungal genomes.</title>
        <authorList>
            <person name="Floudas D."/>
            <person name="Binder M."/>
            <person name="Riley R."/>
            <person name="Barry K."/>
            <person name="Blanchette R.A."/>
            <person name="Henrissat B."/>
            <person name="Martinez A.T."/>
            <person name="Otillar R."/>
            <person name="Spatafora J.W."/>
            <person name="Yadav J.S."/>
            <person name="Aerts A."/>
            <person name="Benoit I."/>
            <person name="Boyd A."/>
            <person name="Carlson A."/>
            <person name="Copeland A."/>
            <person name="Coutinho P.M."/>
            <person name="de Vries R.P."/>
            <person name="Ferreira P."/>
            <person name="Findley K."/>
            <person name="Foster B."/>
            <person name="Gaskell J."/>
            <person name="Glotzer D."/>
            <person name="Gorecki P."/>
            <person name="Heitman J."/>
            <person name="Hesse C."/>
            <person name="Hori C."/>
            <person name="Igarashi K."/>
            <person name="Jurgens J.A."/>
            <person name="Kallen N."/>
            <person name="Kersten P."/>
            <person name="Kohler A."/>
            <person name="Kuees U."/>
            <person name="Kumar T.K.A."/>
            <person name="Kuo A."/>
            <person name="LaButti K."/>
            <person name="Larrondo L.F."/>
            <person name="Lindquist E."/>
            <person name="Ling A."/>
            <person name="Lombard V."/>
            <person name="Lucas S."/>
            <person name="Lundell T."/>
            <person name="Martin R."/>
            <person name="McLaughlin D.J."/>
            <person name="Morgenstern I."/>
            <person name="Morin E."/>
            <person name="Murat C."/>
            <person name="Nagy L.G."/>
            <person name="Nolan M."/>
            <person name="Ohm R.A."/>
            <person name="Patyshakuliyeva A."/>
            <person name="Rokas A."/>
            <person name="Ruiz-Duenas F.J."/>
            <person name="Sabat G."/>
            <person name="Salamov A."/>
            <person name="Samejima M."/>
            <person name="Schmutz J."/>
            <person name="Slot J.C."/>
            <person name="St John F."/>
            <person name="Stenlid J."/>
            <person name="Sun H."/>
            <person name="Sun S."/>
            <person name="Syed K."/>
            <person name="Tsang A."/>
            <person name="Wiebenga A."/>
            <person name="Young D."/>
            <person name="Pisabarro A."/>
            <person name="Eastwood D.C."/>
            <person name="Martin F."/>
            <person name="Cullen D."/>
            <person name="Grigoriev I.V."/>
            <person name="Hibbett D.S."/>
        </authorList>
    </citation>
    <scope>NUCLEOTIDE SEQUENCE [LARGE SCALE GENOMIC DNA]</scope>
    <source>
        <strain evidence="3 4">DJM-731 SS1</strain>
    </source>
</reference>
<dbReference type="GeneID" id="63684476"/>
<dbReference type="Proteomes" id="UP000030653">
    <property type="component" value="Unassembled WGS sequence"/>
</dbReference>
<feature type="compositionally biased region" description="Polar residues" evidence="1">
    <location>
        <begin position="329"/>
        <end position="339"/>
    </location>
</feature>
<dbReference type="HOGENOM" id="CLU_541877_0_0_1"/>
<dbReference type="Gene3D" id="2.60.120.260">
    <property type="entry name" value="Galactose-binding domain-like"/>
    <property type="match status" value="1"/>
</dbReference>
<sequence>MASPTPYNISLTSSSPEFIYSPFRGGSPASQGDPAGGWRSSLYDFDWTVWTGTLGTYQAGQPVREAYANGASVSLQFEGTAIYLCVSPTGSSYTFTVDNNPVTTSSPASSDPACANTDAQVMAYATGLAYGSHSATVQVNAGTGADFLFHGGVVTLGVTGPYPTVRRIDDTDPRWNLQPASTWTGYVGNEYTQASYNGTCTWTCSWGSAETASYTFSSERLSPPHVPDPANSISDSSTVLLIGKVSYDSGPFTIQLDGQSSVWNNSDLWWEEQQVLFFQSGLDPTTQHTIGVSNWDGADSNATRPSDPGSAPCFQFDELVLIQPGTLPPNASGSPTSSMPGASPTGKGSSGSGSGSSSFPVAAVAGGAAGGAVALCILALLLWLCFRRRPEPVDDEPPFPLPEDHMTQYITSAYYPPSTFSQAEYASQSTSQLEQGTISGQISDAPPAPAPAPRPGVGEPKDSGGTLRVLSASTLPPGAAPASPPGAGTAAVDGASTQALLTVLVNRLLRGNTLRGHEDAPPPEYDDAPVG</sequence>
<dbReference type="RefSeq" id="XP_040623715.1">
    <property type="nucleotide sequence ID" value="XM_040769414.1"/>
</dbReference>
<keyword evidence="4" id="KW-1185">Reference proteome</keyword>
<keyword evidence="2" id="KW-0472">Membrane</keyword>
<feature type="region of interest" description="Disordered" evidence="1">
    <location>
        <begin position="325"/>
        <end position="358"/>
    </location>
</feature>
<dbReference type="AlphaFoldDB" id="M5FZ90"/>
<protein>
    <submittedName>
        <fullName evidence="3">Uncharacterized protein</fullName>
    </submittedName>
</protein>
<evidence type="ECO:0000313" key="4">
    <source>
        <dbReference type="Proteomes" id="UP000030653"/>
    </source>
</evidence>
<evidence type="ECO:0000313" key="3">
    <source>
        <dbReference type="EMBL" id="EJT96817.1"/>
    </source>
</evidence>
<keyword evidence="2" id="KW-0812">Transmembrane</keyword>
<feature type="compositionally biased region" description="Polar residues" evidence="1">
    <location>
        <begin position="423"/>
        <end position="442"/>
    </location>
</feature>
<feature type="region of interest" description="Disordered" evidence="1">
    <location>
        <begin position="289"/>
        <end position="309"/>
    </location>
</feature>
<evidence type="ECO:0000256" key="1">
    <source>
        <dbReference type="SAM" id="MobiDB-lite"/>
    </source>
</evidence>
<dbReference type="EMBL" id="JH795880">
    <property type="protein sequence ID" value="EJT96817.1"/>
    <property type="molecule type" value="Genomic_DNA"/>
</dbReference>